<keyword evidence="3" id="KW-1185">Reference proteome</keyword>
<keyword evidence="1" id="KW-1133">Transmembrane helix</keyword>
<organism evidence="2 3">
    <name type="scientific">Microbacter margulisiae</name>
    <dbReference type="NCBI Taxonomy" id="1350067"/>
    <lineage>
        <taxon>Bacteria</taxon>
        <taxon>Pseudomonadati</taxon>
        <taxon>Bacteroidota</taxon>
        <taxon>Bacteroidia</taxon>
        <taxon>Bacteroidales</taxon>
        <taxon>Porphyromonadaceae</taxon>
        <taxon>Microbacter</taxon>
    </lineage>
</organism>
<evidence type="ECO:0000313" key="2">
    <source>
        <dbReference type="EMBL" id="MBB3186235.1"/>
    </source>
</evidence>
<gene>
    <name evidence="2" type="ORF">FHX64_000398</name>
</gene>
<dbReference type="Proteomes" id="UP000544222">
    <property type="component" value="Unassembled WGS sequence"/>
</dbReference>
<dbReference type="EMBL" id="JACHYB010000001">
    <property type="protein sequence ID" value="MBB3186235.1"/>
    <property type="molecule type" value="Genomic_DNA"/>
</dbReference>
<reference evidence="2 3" key="1">
    <citation type="submission" date="2020-08" db="EMBL/GenBank/DDBJ databases">
        <title>Genomic Encyclopedia of Type Strains, Phase IV (KMG-IV): sequencing the most valuable type-strain genomes for metagenomic binning, comparative biology and taxonomic classification.</title>
        <authorList>
            <person name="Goeker M."/>
        </authorList>
    </citation>
    <scope>NUCLEOTIDE SEQUENCE [LARGE SCALE GENOMIC DNA]</scope>
    <source>
        <strain evidence="2 3">DSM 27471</strain>
    </source>
</reference>
<dbReference type="AlphaFoldDB" id="A0A7W5DNK6"/>
<name>A0A7W5DNK6_9PORP</name>
<accession>A0A7W5DNK6</accession>
<evidence type="ECO:0000256" key="1">
    <source>
        <dbReference type="SAM" id="Phobius"/>
    </source>
</evidence>
<comment type="caution">
    <text evidence="2">The sequence shown here is derived from an EMBL/GenBank/DDBJ whole genome shotgun (WGS) entry which is preliminary data.</text>
</comment>
<sequence>METASLIVSIIAIIGSIFTYLYHDRKIKNQEKRLNDYQLKRFELDDIENNKAQIKGDIIKIGAGNRSLRIFNAGKSTAHNIRLETLSEPIGIIGLEFTPYEMLNPQEKTETSFLLTEGHAPTLKVRFIWNDNYKENNEYIQVITI</sequence>
<protein>
    <submittedName>
        <fullName evidence="2">Uncharacterized protein</fullName>
    </submittedName>
</protein>
<evidence type="ECO:0000313" key="3">
    <source>
        <dbReference type="Proteomes" id="UP000544222"/>
    </source>
</evidence>
<keyword evidence="1" id="KW-0472">Membrane</keyword>
<proteinExistence type="predicted"/>
<dbReference type="RefSeq" id="WP_183412157.1">
    <property type="nucleotide sequence ID" value="NZ_JACHYB010000001.1"/>
</dbReference>
<keyword evidence="1" id="KW-0812">Transmembrane</keyword>
<feature type="transmembrane region" description="Helical" evidence="1">
    <location>
        <begin position="6"/>
        <end position="23"/>
    </location>
</feature>